<dbReference type="Proteomes" id="UP001346869">
    <property type="component" value="Unassembled WGS sequence"/>
</dbReference>
<dbReference type="InterPro" id="IPR001611">
    <property type="entry name" value="Leu-rich_rpt"/>
</dbReference>
<dbReference type="InterPro" id="IPR032675">
    <property type="entry name" value="LRR_dom_sf"/>
</dbReference>
<dbReference type="GO" id="GO:0098609">
    <property type="term" value="P:cell-cell adhesion"/>
    <property type="evidence" value="ECO:0007669"/>
    <property type="project" value="TreeGrafter"/>
</dbReference>
<dbReference type="EMBL" id="JAUZQC010000019">
    <property type="protein sequence ID" value="KAK5853923.1"/>
    <property type="molecule type" value="Genomic_DNA"/>
</dbReference>
<dbReference type="GO" id="GO:0045211">
    <property type="term" value="C:postsynaptic membrane"/>
    <property type="evidence" value="ECO:0007669"/>
    <property type="project" value="TreeGrafter"/>
</dbReference>
<dbReference type="GO" id="GO:0043113">
    <property type="term" value="P:receptor clustering"/>
    <property type="evidence" value="ECO:0007669"/>
    <property type="project" value="TreeGrafter"/>
</dbReference>
<dbReference type="Gene3D" id="2.30.42.10">
    <property type="match status" value="1"/>
</dbReference>
<dbReference type="SMART" id="SM00228">
    <property type="entry name" value="PDZ"/>
    <property type="match status" value="1"/>
</dbReference>
<dbReference type="PROSITE" id="PS50106">
    <property type="entry name" value="PDZ"/>
    <property type="match status" value="1"/>
</dbReference>
<feature type="compositionally biased region" description="Polar residues" evidence="3">
    <location>
        <begin position="668"/>
        <end position="678"/>
    </location>
</feature>
<evidence type="ECO:0000256" key="1">
    <source>
        <dbReference type="ARBA" id="ARBA00022614"/>
    </source>
</evidence>
<evidence type="ECO:0000313" key="5">
    <source>
        <dbReference type="EMBL" id="KAK5853923.1"/>
    </source>
</evidence>
<dbReference type="InterPro" id="IPR001478">
    <property type="entry name" value="PDZ"/>
</dbReference>
<dbReference type="InterPro" id="IPR010684">
    <property type="entry name" value="RNA_pol_II_trans_fac_SIII_A"/>
</dbReference>
<feature type="domain" description="PDZ" evidence="4">
    <location>
        <begin position="779"/>
        <end position="868"/>
    </location>
</feature>
<dbReference type="PROSITE" id="PS51450">
    <property type="entry name" value="LRR"/>
    <property type="match status" value="2"/>
</dbReference>
<evidence type="ECO:0000259" key="4">
    <source>
        <dbReference type="PROSITE" id="PS50106"/>
    </source>
</evidence>
<dbReference type="SUPFAM" id="SSF50156">
    <property type="entry name" value="PDZ domain-like"/>
    <property type="match status" value="1"/>
</dbReference>
<dbReference type="InterPro" id="IPR050614">
    <property type="entry name" value="Synaptic_Scaffolding_LAP-MAGUK"/>
</dbReference>
<dbReference type="Pfam" id="PF13855">
    <property type="entry name" value="LRR_8"/>
    <property type="match status" value="1"/>
</dbReference>
<proteinExistence type="predicted"/>
<dbReference type="InterPro" id="IPR036034">
    <property type="entry name" value="PDZ_sf"/>
</dbReference>
<feature type="compositionally biased region" description="Polar residues" evidence="3">
    <location>
        <begin position="643"/>
        <end position="653"/>
    </location>
</feature>
<dbReference type="GO" id="GO:0006368">
    <property type="term" value="P:transcription elongation by RNA polymerase II"/>
    <property type="evidence" value="ECO:0007669"/>
    <property type="project" value="InterPro"/>
</dbReference>
<dbReference type="Pfam" id="PF06881">
    <property type="entry name" value="Elongin_A"/>
    <property type="match status" value="1"/>
</dbReference>
<gene>
    <name evidence="5" type="ORF">PBY51_015036</name>
</gene>
<dbReference type="Gene3D" id="3.80.10.10">
    <property type="entry name" value="Ribonuclease Inhibitor"/>
    <property type="match status" value="3"/>
</dbReference>
<dbReference type="FunFam" id="3.80.10.10:FF:000423">
    <property type="entry name" value="Leucine rich repeat containing 1"/>
    <property type="match status" value="1"/>
</dbReference>
<dbReference type="Pfam" id="PF23598">
    <property type="entry name" value="LRR_14"/>
    <property type="match status" value="1"/>
</dbReference>
<dbReference type="CDD" id="cd06704">
    <property type="entry name" value="PDZ1_Scribble-like"/>
    <property type="match status" value="1"/>
</dbReference>
<feature type="region of interest" description="Disordered" evidence="3">
    <location>
        <begin position="591"/>
        <end position="613"/>
    </location>
</feature>
<comment type="caution">
    <text evidence="5">The sequence shown here is derived from an EMBL/GenBank/DDBJ whole genome shotgun (WGS) entry which is preliminary data.</text>
</comment>
<dbReference type="InterPro" id="IPR055414">
    <property type="entry name" value="LRR_R13L4/SHOC2-like"/>
</dbReference>
<dbReference type="Pfam" id="PF00595">
    <property type="entry name" value="PDZ"/>
    <property type="match status" value="1"/>
</dbReference>
<organism evidence="5 6">
    <name type="scientific">Eleginops maclovinus</name>
    <name type="common">Patagonian blennie</name>
    <name type="synonym">Eleginus maclovinus</name>
    <dbReference type="NCBI Taxonomy" id="56733"/>
    <lineage>
        <taxon>Eukaryota</taxon>
        <taxon>Metazoa</taxon>
        <taxon>Chordata</taxon>
        <taxon>Craniata</taxon>
        <taxon>Vertebrata</taxon>
        <taxon>Euteleostomi</taxon>
        <taxon>Actinopterygii</taxon>
        <taxon>Neopterygii</taxon>
        <taxon>Teleostei</taxon>
        <taxon>Neoteleostei</taxon>
        <taxon>Acanthomorphata</taxon>
        <taxon>Eupercaria</taxon>
        <taxon>Perciformes</taxon>
        <taxon>Notothenioidei</taxon>
        <taxon>Eleginopidae</taxon>
        <taxon>Eleginops</taxon>
    </lineage>
</organism>
<evidence type="ECO:0000313" key="6">
    <source>
        <dbReference type="Proteomes" id="UP001346869"/>
    </source>
</evidence>
<keyword evidence="1" id="KW-0433">Leucine-rich repeat</keyword>
<dbReference type="InterPro" id="IPR003591">
    <property type="entry name" value="Leu-rich_rpt_typical-subtyp"/>
</dbReference>
<reference evidence="5 6" key="1">
    <citation type="journal article" date="2023" name="Genes (Basel)">
        <title>Chromosome-Level Genome Assembly and Circadian Gene Repertoire of the Patagonia Blennie Eleginops maclovinus-The Closest Ancestral Proxy of Antarctic Cryonotothenioids.</title>
        <authorList>
            <person name="Cheng C.C."/>
            <person name="Rivera-Colon A.G."/>
            <person name="Minhas B.F."/>
            <person name="Wilson L."/>
            <person name="Rayamajhi N."/>
            <person name="Vargas-Chacoff L."/>
            <person name="Catchen J.M."/>
        </authorList>
    </citation>
    <scope>NUCLEOTIDE SEQUENCE [LARGE SCALE GENOMIC DNA]</scope>
    <source>
        <strain evidence="5">JMC-PN-2008</strain>
    </source>
</reference>
<feature type="region of interest" description="Disordered" evidence="3">
    <location>
        <begin position="632"/>
        <end position="713"/>
    </location>
</feature>
<keyword evidence="6" id="KW-1185">Reference proteome</keyword>
<dbReference type="GO" id="GO:0098887">
    <property type="term" value="P:neurotransmitter receptor transport, endosome to postsynaptic membrane"/>
    <property type="evidence" value="ECO:0007669"/>
    <property type="project" value="TreeGrafter"/>
</dbReference>
<feature type="compositionally biased region" description="Basic and acidic residues" evidence="3">
    <location>
        <begin position="633"/>
        <end position="642"/>
    </location>
</feature>
<dbReference type="PANTHER" id="PTHR23119:SF58">
    <property type="entry name" value="LEUCINE RICH REPEAT CONTAINING 1"/>
    <property type="match status" value="1"/>
</dbReference>
<dbReference type="AlphaFoldDB" id="A0AAN7WZG5"/>
<dbReference type="GO" id="GO:0014069">
    <property type="term" value="C:postsynaptic density"/>
    <property type="evidence" value="ECO:0007669"/>
    <property type="project" value="TreeGrafter"/>
</dbReference>
<accession>A0AAN7WZG5</accession>
<protein>
    <recommendedName>
        <fullName evidence="4">PDZ domain-containing protein</fullName>
    </recommendedName>
</protein>
<dbReference type="GO" id="GO:0019901">
    <property type="term" value="F:protein kinase binding"/>
    <property type="evidence" value="ECO:0007669"/>
    <property type="project" value="TreeGrafter"/>
</dbReference>
<dbReference type="PANTHER" id="PTHR23119">
    <property type="entry name" value="DISCS LARGE"/>
    <property type="match status" value="1"/>
</dbReference>
<dbReference type="SMART" id="SM00364">
    <property type="entry name" value="LRR_BAC"/>
    <property type="match status" value="10"/>
</dbReference>
<dbReference type="GO" id="GO:0070449">
    <property type="term" value="C:elongin complex"/>
    <property type="evidence" value="ECO:0007669"/>
    <property type="project" value="InterPro"/>
</dbReference>
<dbReference type="Pfam" id="PF00560">
    <property type="entry name" value="LRR_1"/>
    <property type="match status" value="1"/>
</dbReference>
<dbReference type="GO" id="GO:0098968">
    <property type="term" value="P:neurotransmitter receptor transport postsynaptic membrane to endosome"/>
    <property type="evidence" value="ECO:0007669"/>
    <property type="project" value="TreeGrafter"/>
</dbReference>
<keyword evidence="2" id="KW-0677">Repeat</keyword>
<dbReference type="Gene3D" id="6.10.250.3180">
    <property type="match status" value="1"/>
</dbReference>
<name>A0AAN7WZG5_ELEMC</name>
<evidence type="ECO:0000256" key="2">
    <source>
        <dbReference type="ARBA" id="ARBA00022737"/>
    </source>
</evidence>
<dbReference type="FunFam" id="3.80.10.10:FF:000036">
    <property type="entry name" value="protein scribble homolog isoform X1"/>
    <property type="match status" value="1"/>
</dbReference>
<dbReference type="SMART" id="SM00369">
    <property type="entry name" value="LRR_TYP"/>
    <property type="match status" value="8"/>
</dbReference>
<evidence type="ECO:0000256" key="3">
    <source>
        <dbReference type="SAM" id="MobiDB-lite"/>
    </source>
</evidence>
<dbReference type="GO" id="GO:0016323">
    <property type="term" value="C:basolateral plasma membrane"/>
    <property type="evidence" value="ECO:0007669"/>
    <property type="project" value="TreeGrafter"/>
</dbReference>
<reference evidence="5 6" key="2">
    <citation type="journal article" date="2023" name="Mol. Biol. Evol.">
        <title>Genomics of Secondarily Temperate Adaptation in the Only Non-Antarctic Icefish.</title>
        <authorList>
            <person name="Rivera-Colon A.G."/>
            <person name="Rayamajhi N."/>
            <person name="Minhas B.F."/>
            <person name="Madrigal G."/>
            <person name="Bilyk K.T."/>
            <person name="Yoon V."/>
            <person name="Hune M."/>
            <person name="Gregory S."/>
            <person name="Cheng C.H.C."/>
            <person name="Catchen J.M."/>
        </authorList>
    </citation>
    <scope>NUCLEOTIDE SEQUENCE [LARGE SCALE GENOMIC DNA]</scope>
    <source>
        <strain evidence="5">JMC-PN-2008</strain>
    </source>
</reference>
<dbReference type="GO" id="GO:0045197">
    <property type="term" value="P:establishment or maintenance of epithelial cell apical/basal polarity"/>
    <property type="evidence" value="ECO:0007669"/>
    <property type="project" value="TreeGrafter"/>
</dbReference>
<sequence>MESENPFTVDYCERKDEKEPDFCEVPEESAVFTGQRLNKKMQVYSGAKTVFLPAMMSLHQQCIRTLQNNINLLYETGGVPFEILEPVLERCTPQQLLHIEECNPIYIGETDHLWGKHCQRDFKTAKLQEYESWKEIRHVEMIDKRHCSLLYVPDEIYRYGRSLEELLLDANQLRDLPKPFFQLVKLRKLGLSDNEIQKLPREIANFVQLVELDVSRNDIIEIPETISYCTALQVADFSGNPITRLPESFPELRNLTCLSINDISLQVLPDNIGNLSNLVSLELRENLLTFLPESLSMLHRLEELDLGNNELYNLPESIGCLVSLKDLWLDGNQLAKIPSEMGTMKSMLCLDVSENKMERLPEELGGLTSLTDLLVSQNLIDALPESIGKLRKLSILKADQNRLTYLPESIGNCESLTELVLTENQLQSLPRSIGKLKRVSNFNCDRNQLTSLPKEIGGCTGLNVFCVRENKLTRIPSELSQATDLHVLDVSGNRLVHLPMSLTTLRLKALWLSENQSQPLLTFQTDQDPESGEKVLTCVLLPQQPCEPDTKGSDNLARCGALDSLVNDMADDTWDNKAMHRISAIHFLDDDEEEDDEKGTLLRRATPHPGELKTMKKAAENLRNDLNAAKGLDSNKNEECQKPHTNPSPSSGRQHWALISDFGHAGNKQRQQTRNLASTGECARSPSAEKDTEDREQPEEDGAGQLPAESDAIPGWFCPQRIETRDGRKCQHYRAPNAGSSHHGDPSTDLMISSITGKCSSVTETALPQESFASEASLRLQIKVSGQSGGLGISIAGGIGSMPYQDQDEGIFISRVNKGGASEKAGVLVGDRLLEVNGLNMQLVTHHGAVTALRNAGSCIKMKVLRERLLPRELCDPGEHKDLWDVTRRQPCSQEGGSQRGKQPNMENTDFCFSKKIEKSVCNGNGISDLYSELSRDFSEPKAQTLMKNDSLPGGKHTMTIPRIILTHPSTSDEDVELLTQITSRETLHNSEIHDSHPYCFDSAFYPP</sequence>
<dbReference type="SUPFAM" id="SSF52058">
    <property type="entry name" value="L domain-like"/>
    <property type="match status" value="1"/>
</dbReference>
<dbReference type="GO" id="GO:0005912">
    <property type="term" value="C:adherens junction"/>
    <property type="evidence" value="ECO:0007669"/>
    <property type="project" value="TreeGrafter"/>
</dbReference>